<feature type="compositionally biased region" description="Polar residues" evidence="1">
    <location>
        <begin position="101"/>
        <end position="110"/>
    </location>
</feature>
<dbReference type="AlphaFoldDB" id="A0A5N6MZP9"/>
<evidence type="ECO:0000313" key="4">
    <source>
        <dbReference type="Proteomes" id="UP000326396"/>
    </source>
</evidence>
<gene>
    <name evidence="3" type="ORF">E3N88_27526</name>
</gene>
<reference evidence="3 4" key="1">
    <citation type="submission" date="2019-05" db="EMBL/GenBank/DDBJ databases">
        <title>Mikania micrantha, genome provides insights into the molecular mechanism of rapid growth.</title>
        <authorList>
            <person name="Liu B."/>
        </authorList>
    </citation>
    <scope>NUCLEOTIDE SEQUENCE [LARGE SCALE GENOMIC DNA]</scope>
    <source>
        <strain evidence="3">NLD-2019</strain>
        <tissue evidence="3">Leaf</tissue>
    </source>
</reference>
<feature type="region of interest" description="Disordered" evidence="1">
    <location>
        <begin position="101"/>
        <end position="161"/>
    </location>
</feature>
<keyword evidence="2" id="KW-0812">Transmembrane</keyword>
<keyword evidence="2" id="KW-1133">Transmembrane helix</keyword>
<accession>A0A5N6MZP9</accession>
<evidence type="ECO:0000313" key="3">
    <source>
        <dbReference type="EMBL" id="KAD4178935.1"/>
    </source>
</evidence>
<proteinExistence type="predicted"/>
<evidence type="ECO:0000256" key="2">
    <source>
        <dbReference type="SAM" id="Phobius"/>
    </source>
</evidence>
<organism evidence="3 4">
    <name type="scientific">Mikania micrantha</name>
    <name type="common">bitter vine</name>
    <dbReference type="NCBI Taxonomy" id="192012"/>
    <lineage>
        <taxon>Eukaryota</taxon>
        <taxon>Viridiplantae</taxon>
        <taxon>Streptophyta</taxon>
        <taxon>Embryophyta</taxon>
        <taxon>Tracheophyta</taxon>
        <taxon>Spermatophyta</taxon>
        <taxon>Magnoliopsida</taxon>
        <taxon>eudicotyledons</taxon>
        <taxon>Gunneridae</taxon>
        <taxon>Pentapetalae</taxon>
        <taxon>asterids</taxon>
        <taxon>campanulids</taxon>
        <taxon>Asterales</taxon>
        <taxon>Asteraceae</taxon>
        <taxon>Asteroideae</taxon>
        <taxon>Heliantheae alliance</taxon>
        <taxon>Eupatorieae</taxon>
        <taxon>Mikania</taxon>
    </lineage>
</organism>
<keyword evidence="4" id="KW-1185">Reference proteome</keyword>
<protein>
    <recommendedName>
        <fullName evidence="5">Transmembrane protein</fullName>
    </recommendedName>
</protein>
<dbReference type="EMBL" id="SZYD01000014">
    <property type="protein sequence ID" value="KAD4178935.1"/>
    <property type="molecule type" value="Genomic_DNA"/>
</dbReference>
<comment type="caution">
    <text evidence="3">The sequence shown here is derived from an EMBL/GenBank/DDBJ whole genome shotgun (WGS) entry which is preliminary data.</text>
</comment>
<feature type="transmembrane region" description="Helical" evidence="2">
    <location>
        <begin position="171"/>
        <end position="191"/>
    </location>
</feature>
<name>A0A5N6MZP9_9ASTR</name>
<evidence type="ECO:0000256" key="1">
    <source>
        <dbReference type="SAM" id="MobiDB-lite"/>
    </source>
</evidence>
<dbReference type="Proteomes" id="UP000326396">
    <property type="component" value="Linkage Group LG4"/>
</dbReference>
<keyword evidence="2" id="KW-0472">Membrane</keyword>
<evidence type="ECO:0008006" key="5">
    <source>
        <dbReference type="Google" id="ProtNLM"/>
    </source>
</evidence>
<sequence length="214" mass="23673">MMDEGSNKRKKKRGKSLIFSKWFWLFWNSDDNKILASDDNLVYRDDTGNAVNGDAITKTKSSSSYGGRMSSIFKAVLFDTDDDQNLVTTLKIDNNCINDTSSVASSSPKTKTPMVVSSGVDTRSQLSNERKVMSRVNSTKKKPPFPSGPKSSVKTIPKRNNKPTSLNNSTFHLCLLVIVVAFVSVVLWMSFTSNVTESIDLDSDLKIVDVGNEL</sequence>
<dbReference type="OrthoDB" id="1711704at2759"/>